<keyword evidence="4 8" id="KW-0479">Metal-binding</keyword>
<comment type="catalytic activity">
    <reaction evidence="8">
        <text>Endonucleolytic cleavage of RNA, removing 5'-extranucleotides from tRNA precursor.</text>
        <dbReference type="EC" id="3.1.26.5"/>
    </reaction>
</comment>
<gene>
    <name evidence="8" type="primary">rnp4</name>
    <name evidence="9" type="ordered locus">Metok_1425</name>
</gene>
<dbReference type="RefSeq" id="WP_013867572.1">
    <property type="nucleotide sequence ID" value="NC_015636.1"/>
</dbReference>
<dbReference type="OrthoDB" id="10058at2157"/>
<comment type="subunit">
    <text evidence="8">Consists of a catalytic RNA component and at least 4-5 protein subunits.</text>
</comment>
<keyword evidence="5 8" id="KW-0255">Endonuclease</keyword>
<dbReference type="PANTHER" id="PTHR14742:SF0">
    <property type="entry name" value="RIBONUCLEASE P PROTEIN SUBUNIT P21"/>
    <property type="match status" value="1"/>
</dbReference>
<evidence type="ECO:0000256" key="2">
    <source>
        <dbReference type="ARBA" id="ARBA00022694"/>
    </source>
</evidence>
<dbReference type="GO" id="GO:0030677">
    <property type="term" value="C:ribonuclease P complex"/>
    <property type="evidence" value="ECO:0007669"/>
    <property type="project" value="UniProtKB-UniRule"/>
</dbReference>
<dbReference type="PANTHER" id="PTHR14742">
    <property type="entry name" value="RIBONUCLEASE P SUBUNIT P21"/>
    <property type="match status" value="1"/>
</dbReference>
<dbReference type="EMBL" id="CP002792">
    <property type="protein sequence ID" value="AEH07390.1"/>
    <property type="molecule type" value="Genomic_DNA"/>
</dbReference>
<dbReference type="Gene3D" id="1.20.5.420">
    <property type="entry name" value="Immunoglobulin FC, subunit C"/>
    <property type="match status" value="1"/>
</dbReference>
<dbReference type="GO" id="GO:0004526">
    <property type="term" value="F:ribonuclease P activity"/>
    <property type="evidence" value="ECO:0007669"/>
    <property type="project" value="UniProtKB-UniRule"/>
</dbReference>
<keyword evidence="6 8" id="KW-0378">Hydrolase</keyword>
<feature type="binding site" evidence="8">
    <location>
        <position position="97"/>
    </location>
    <ligand>
        <name>Zn(2+)</name>
        <dbReference type="ChEBI" id="CHEBI:29105"/>
    </ligand>
</feature>
<dbReference type="KEGG" id="mok:Metok_1425"/>
<evidence type="ECO:0000256" key="4">
    <source>
        <dbReference type="ARBA" id="ARBA00022723"/>
    </source>
</evidence>
<accession>F8ALU3</accession>
<dbReference type="GO" id="GO:0008270">
    <property type="term" value="F:zinc ion binding"/>
    <property type="evidence" value="ECO:0007669"/>
    <property type="project" value="UniProtKB-UniRule"/>
</dbReference>
<dbReference type="GeneID" id="10773582"/>
<dbReference type="PIRSF" id="PIRSF004878">
    <property type="entry name" value="RNase_P_4"/>
    <property type="match status" value="1"/>
</dbReference>
<keyword evidence="7 8" id="KW-0862">Zinc</keyword>
<reference evidence="9" key="1">
    <citation type="submission" date="2011-05" db="EMBL/GenBank/DDBJ databases">
        <title>Complete sequence of chromosome of Methanothermococcus okinawensis IH1.</title>
        <authorList>
            <consortium name="US DOE Joint Genome Institute"/>
            <person name="Lucas S."/>
            <person name="Han J."/>
            <person name="Lapidus A."/>
            <person name="Cheng J.-F."/>
            <person name="Goodwin L."/>
            <person name="Pitluck S."/>
            <person name="Peters L."/>
            <person name="Mikhailova N."/>
            <person name="Held B."/>
            <person name="Han C."/>
            <person name="Tapia R."/>
            <person name="Land M."/>
            <person name="Hauser L."/>
            <person name="Kyrpides N."/>
            <person name="Ivanova N."/>
            <person name="Pagani I."/>
            <person name="Sieprawska-Lupa M."/>
            <person name="Takai K."/>
            <person name="Miyazaki J."/>
            <person name="Whitman W."/>
            <person name="Woyke T."/>
        </authorList>
    </citation>
    <scope>NUCLEOTIDE SEQUENCE [LARGE SCALE GENOMIC DNA]</scope>
    <source>
        <strain evidence="9">IH1</strain>
    </source>
</reference>
<evidence type="ECO:0000313" key="10">
    <source>
        <dbReference type="Proteomes" id="UP000009296"/>
    </source>
</evidence>
<dbReference type="HAMAP" id="MF_00757">
    <property type="entry name" value="RNase_P_4"/>
    <property type="match status" value="1"/>
</dbReference>
<dbReference type="HOGENOM" id="CLU_079140_3_1_2"/>
<organism evidence="9 10">
    <name type="scientific">Methanothermococcus okinawensis (strain DSM 14208 / JCM 11175 / IH1)</name>
    <dbReference type="NCBI Taxonomy" id="647113"/>
    <lineage>
        <taxon>Archaea</taxon>
        <taxon>Methanobacteriati</taxon>
        <taxon>Methanobacteriota</taxon>
        <taxon>Methanomada group</taxon>
        <taxon>Methanococci</taxon>
        <taxon>Methanococcales</taxon>
        <taxon>Methanococcaceae</taxon>
        <taxon>Methanothermococcus</taxon>
    </lineage>
</organism>
<feature type="binding site" evidence="8">
    <location>
        <position position="64"/>
    </location>
    <ligand>
        <name>Zn(2+)</name>
        <dbReference type="ChEBI" id="CHEBI:29105"/>
    </ligand>
</feature>
<keyword evidence="1 8" id="KW-0963">Cytoplasm</keyword>
<keyword evidence="2 8" id="KW-0819">tRNA processing</keyword>
<dbReference type="AlphaFoldDB" id="F8ALU3"/>
<dbReference type="Proteomes" id="UP000009296">
    <property type="component" value="Chromosome"/>
</dbReference>
<dbReference type="Gene3D" id="6.20.50.20">
    <property type="match status" value="1"/>
</dbReference>
<keyword evidence="10" id="KW-1185">Reference proteome</keyword>
<evidence type="ECO:0000313" key="9">
    <source>
        <dbReference type="EMBL" id="AEH07390.1"/>
    </source>
</evidence>
<dbReference type="Pfam" id="PF04032">
    <property type="entry name" value="Rpr2"/>
    <property type="match status" value="1"/>
</dbReference>
<dbReference type="EC" id="3.1.26.5" evidence="8"/>
<dbReference type="eggNOG" id="arCOG04345">
    <property type="taxonomic scope" value="Archaea"/>
</dbReference>
<evidence type="ECO:0000256" key="6">
    <source>
        <dbReference type="ARBA" id="ARBA00022801"/>
    </source>
</evidence>
<comment type="function">
    <text evidence="8">Part of ribonuclease P, a protein complex that generates mature tRNA molecules by cleaving their 5'-ends.</text>
</comment>
<evidence type="ECO:0000256" key="1">
    <source>
        <dbReference type="ARBA" id="ARBA00022490"/>
    </source>
</evidence>
<comment type="subcellular location">
    <subcellularLocation>
        <location evidence="8">Cytoplasm</location>
    </subcellularLocation>
</comment>
<name>F8ALU3_METOI</name>
<dbReference type="GO" id="GO:0005737">
    <property type="term" value="C:cytoplasm"/>
    <property type="evidence" value="ECO:0007669"/>
    <property type="project" value="UniProtKB-SubCell"/>
</dbReference>
<dbReference type="STRING" id="647113.Metok_1425"/>
<dbReference type="InterPro" id="IPR007175">
    <property type="entry name" value="Rpr2/Snm1/Rpp21"/>
</dbReference>
<dbReference type="InterPro" id="IPR016432">
    <property type="entry name" value="RNP4"/>
</dbReference>
<evidence type="ECO:0000256" key="8">
    <source>
        <dbReference type="HAMAP-Rule" id="MF_00757"/>
    </source>
</evidence>
<evidence type="ECO:0000256" key="5">
    <source>
        <dbReference type="ARBA" id="ARBA00022759"/>
    </source>
</evidence>
<feature type="binding site" evidence="8">
    <location>
        <position position="94"/>
    </location>
    <ligand>
        <name>Zn(2+)</name>
        <dbReference type="ChEBI" id="CHEBI:29105"/>
    </ligand>
</feature>
<protein>
    <recommendedName>
        <fullName evidence="8">Ribonuclease P protein component 4</fullName>
        <shortName evidence="8">RNase P component 4</shortName>
        <ecNumber evidence="8">3.1.26.5</ecNumber>
    </recommendedName>
    <alternativeName>
        <fullName evidence="8">Rpp21</fullName>
    </alternativeName>
</protein>
<comment type="cofactor">
    <cofactor evidence="8">
        <name>Zn(2+)</name>
        <dbReference type="ChEBI" id="CHEBI:29105"/>
    </cofactor>
    <text evidence="8">Binds 1 zinc ion per subunit.</text>
</comment>
<evidence type="ECO:0000256" key="7">
    <source>
        <dbReference type="ARBA" id="ARBA00022833"/>
    </source>
</evidence>
<evidence type="ECO:0000256" key="3">
    <source>
        <dbReference type="ARBA" id="ARBA00022722"/>
    </source>
</evidence>
<comment type="similarity">
    <text evidence="8">Belongs to the eukaryotic/archaeal RNase P protein component 4 family.</text>
</comment>
<sequence>MRHRTNVKKIKNIALERIDILMNLAEEEAKQNRMNRARRYVELSRKIAMKIRMPFPKKWKRRICKKCGTFLVFGKNARVRIKSNENPPNVMIKCLECGNIVRIPIIREKKLKRKKNPKQ</sequence>
<dbReference type="GO" id="GO:0001682">
    <property type="term" value="P:tRNA 5'-leader removal"/>
    <property type="evidence" value="ECO:0007669"/>
    <property type="project" value="UniProtKB-UniRule"/>
</dbReference>
<proteinExistence type="inferred from homology"/>
<keyword evidence="3 8" id="KW-0540">Nuclease</keyword>
<feature type="binding site" evidence="8">
    <location>
        <position position="67"/>
    </location>
    <ligand>
        <name>Zn(2+)</name>
        <dbReference type="ChEBI" id="CHEBI:29105"/>
    </ligand>
</feature>